<accession>A0A225WHR8</accession>
<sequence length="147" mass="16205">MHAAVVLIFEEDQEVLELLRRFNLVLGEEGPDLVRAVIHKVSHVAVSVSISRGHRPLDVAVFHATDLVHRSVLTCVLLGLVPFVLLALCTREVVLPDSAGQLDARARRIGHAPQCIEREVTEAIVQLEQRALGHICEEIADRRTGST</sequence>
<dbReference type="Proteomes" id="UP000198211">
    <property type="component" value="Unassembled WGS sequence"/>
</dbReference>
<gene>
    <name evidence="1" type="ORF">PHMEG_0009629</name>
</gene>
<dbReference type="AlphaFoldDB" id="A0A225WHR8"/>
<comment type="caution">
    <text evidence="1">The sequence shown here is derived from an EMBL/GenBank/DDBJ whole genome shotgun (WGS) entry which is preliminary data.</text>
</comment>
<name>A0A225WHR8_9STRA</name>
<keyword evidence="2" id="KW-1185">Reference proteome</keyword>
<dbReference type="EMBL" id="NBNE01000910">
    <property type="protein sequence ID" value="OWZ16557.1"/>
    <property type="molecule type" value="Genomic_DNA"/>
</dbReference>
<reference evidence="2" key="1">
    <citation type="submission" date="2017-03" db="EMBL/GenBank/DDBJ databases">
        <title>Phytopthora megakarya and P. palmivora, two closely related causual agents of cacao black pod achieved similar genome size and gene model numbers by different mechanisms.</title>
        <authorList>
            <person name="Ali S."/>
            <person name="Shao J."/>
            <person name="Larry D.J."/>
            <person name="Kronmiller B."/>
            <person name="Shen D."/>
            <person name="Strem M.D."/>
            <person name="Melnick R.L."/>
            <person name="Guiltinan M.J."/>
            <person name="Tyler B.M."/>
            <person name="Meinhardt L.W."/>
            <person name="Bailey B.A."/>
        </authorList>
    </citation>
    <scope>NUCLEOTIDE SEQUENCE [LARGE SCALE GENOMIC DNA]</scope>
    <source>
        <strain evidence="2">zdho120</strain>
    </source>
</reference>
<proteinExistence type="predicted"/>
<evidence type="ECO:0000313" key="2">
    <source>
        <dbReference type="Proteomes" id="UP000198211"/>
    </source>
</evidence>
<evidence type="ECO:0000313" key="1">
    <source>
        <dbReference type="EMBL" id="OWZ16557.1"/>
    </source>
</evidence>
<protein>
    <submittedName>
        <fullName evidence="1">Uncharacterized protein</fullName>
    </submittedName>
</protein>
<organism evidence="1 2">
    <name type="scientific">Phytophthora megakarya</name>
    <dbReference type="NCBI Taxonomy" id="4795"/>
    <lineage>
        <taxon>Eukaryota</taxon>
        <taxon>Sar</taxon>
        <taxon>Stramenopiles</taxon>
        <taxon>Oomycota</taxon>
        <taxon>Peronosporomycetes</taxon>
        <taxon>Peronosporales</taxon>
        <taxon>Peronosporaceae</taxon>
        <taxon>Phytophthora</taxon>
    </lineage>
</organism>